<reference evidence="1" key="1">
    <citation type="submission" date="2020-08" db="EMBL/GenBank/DDBJ databases">
        <title>Multicomponent nature underlies the extraordinary mechanical properties of spider dragline silk.</title>
        <authorList>
            <person name="Kono N."/>
            <person name="Nakamura H."/>
            <person name="Mori M."/>
            <person name="Yoshida Y."/>
            <person name="Ohtoshi R."/>
            <person name="Malay A.D."/>
            <person name="Moran D.A.P."/>
            <person name="Tomita M."/>
            <person name="Numata K."/>
            <person name="Arakawa K."/>
        </authorList>
    </citation>
    <scope>NUCLEOTIDE SEQUENCE</scope>
</reference>
<dbReference type="AlphaFoldDB" id="A0A8X6P740"/>
<sequence length="139" mass="15687">MYLMSCFTAEQIHTARSKQPLYEFIIFPNSFPSHHHTTAATMDDAPNDQPLPNPPSSSHYGPILALFFGSPNEKGNFEVSFARFCAKGRGKEGLLIKLSFFCHSLMTEKVWLEETRAVLYLAHILESCRCCKFPLKGSL</sequence>
<gene>
    <name evidence="1" type="ORF">NPIL_508821</name>
</gene>
<evidence type="ECO:0000313" key="2">
    <source>
        <dbReference type="Proteomes" id="UP000887013"/>
    </source>
</evidence>
<evidence type="ECO:0000313" key="1">
    <source>
        <dbReference type="EMBL" id="GFT55173.1"/>
    </source>
</evidence>
<name>A0A8X6P740_NEPPI</name>
<proteinExistence type="predicted"/>
<keyword evidence="2" id="KW-1185">Reference proteome</keyword>
<dbReference type="Proteomes" id="UP000887013">
    <property type="component" value="Unassembled WGS sequence"/>
</dbReference>
<protein>
    <submittedName>
        <fullName evidence="1">Uncharacterized protein</fullName>
    </submittedName>
</protein>
<organism evidence="1 2">
    <name type="scientific">Nephila pilipes</name>
    <name type="common">Giant wood spider</name>
    <name type="synonym">Nephila maculata</name>
    <dbReference type="NCBI Taxonomy" id="299642"/>
    <lineage>
        <taxon>Eukaryota</taxon>
        <taxon>Metazoa</taxon>
        <taxon>Ecdysozoa</taxon>
        <taxon>Arthropoda</taxon>
        <taxon>Chelicerata</taxon>
        <taxon>Arachnida</taxon>
        <taxon>Araneae</taxon>
        <taxon>Araneomorphae</taxon>
        <taxon>Entelegynae</taxon>
        <taxon>Araneoidea</taxon>
        <taxon>Nephilidae</taxon>
        <taxon>Nephila</taxon>
    </lineage>
</organism>
<accession>A0A8X6P740</accession>
<dbReference type="EMBL" id="BMAW01066470">
    <property type="protein sequence ID" value="GFT55173.1"/>
    <property type="molecule type" value="Genomic_DNA"/>
</dbReference>
<comment type="caution">
    <text evidence="1">The sequence shown here is derived from an EMBL/GenBank/DDBJ whole genome shotgun (WGS) entry which is preliminary data.</text>
</comment>